<dbReference type="PANTHER" id="PTHR11009">
    <property type="entry name" value="DER1-LIKE PROTEIN, DERLIN"/>
    <property type="match status" value="1"/>
</dbReference>
<feature type="transmembrane region" description="Helical" evidence="7">
    <location>
        <begin position="52"/>
        <end position="72"/>
    </location>
</feature>
<accession>A0A2H3JXU5</accession>
<evidence type="ECO:0000313" key="10">
    <source>
        <dbReference type="Proteomes" id="UP000218811"/>
    </source>
</evidence>
<dbReference type="STRING" id="742152.A0A2H3JXU5"/>
<reference evidence="9 10" key="1">
    <citation type="journal article" date="2012" name="Science">
        <title>The Paleozoic origin of enzymatic lignin decomposition reconstructed from 31 fungal genomes.</title>
        <authorList>
            <person name="Floudas D."/>
            <person name="Binder M."/>
            <person name="Riley R."/>
            <person name="Barry K."/>
            <person name="Blanchette R.A."/>
            <person name="Henrissat B."/>
            <person name="Martinez A.T."/>
            <person name="Otillar R."/>
            <person name="Spatafora J.W."/>
            <person name="Yadav J.S."/>
            <person name="Aerts A."/>
            <person name="Benoit I."/>
            <person name="Boyd A."/>
            <person name="Carlson A."/>
            <person name="Copeland A."/>
            <person name="Coutinho P.M."/>
            <person name="de Vries R.P."/>
            <person name="Ferreira P."/>
            <person name="Findley K."/>
            <person name="Foster B."/>
            <person name="Gaskell J."/>
            <person name="Glotzer D."/>
            <person name="Gorecki P."/>
            <person name="Heitman J."/>
            <person name="Hesse C."/>
            <person name="Hori C."/>
            <person name="Igarashi K."/>
            <person name="Jurgens J.A."/>
            <person name="Kallen N."/>
            <person name="Kersten P."/>
            <person name="Kohler A."/>
            <person name="Kuees U."/>
            <person name="Kumar T.K.A."/>
            <person name="Kuo A."/>
            <person name="LaButti K."/>
            <person name="Larrondo L.F."/>
            <person name="Lindquist E."/>
            <person name="Ling A."/>
            <person name="Lombard V."/>
            <person name="Lucas S."/>
            <person name="Lundell T."/>
            <person name="Martin R."/>
            <person name="McLaughlin D.J."/>
            <person name="Morgenstern I."/>
            <person name="Morin E."/>
            <person name="Murat C."/>
            <person name="Nagy L.G."/>
            <person name="Nolan M."/>
            <person name="Ohm R.A."/>
            <person name="Patyshakuliyeva A."/>
            <person name="Rokas A."/>
            <person name="Ruiz-Duenas F.J."/>
            <person name="Sabat G."/>
            <person name="Salamov A."/>
            <person name="Samejima M."/>
            <person name="Schmutz J."/>
            <person name="Slot J.C."/>
            <person name="St John F."/>
            <person name="Stenlid J."/>
            <person name="Sun H."/>
            <person name="Sun S."/>
            <person name="Syed K."/>
            <person name="Tsang A."/>
            <person name="Wiebenga A."/>
            <person name="Young D."/>
            <person name="Pisabarro A."/>
            <person name="Eastwood D.C."/>
            <person name="Martin F."/>
            <person name="Cullen D."/>
            <person name="Grigoriev I.V."/>
            <person name="Hibbett D.S."/>
        </authorList>
    </citation>
    <scope>NUCLEOTIDE SEQUENCE [LARGE SCALE GENOMIC DNA]</scope>
    <source>
        <strain evidence="9 10">MD-104</strain>
    </source>
</reference>
<keyword evidence="3 7" id="KW-0812">Transmembrane</keyword>
<comment type="subcellular location">
    <subcellularLocation>
        <location evidence="1 7">Endoplasmic reticulum membrane</location>
        <topology evidence="1 7">Multi-pass membrane protein</topology>
    </subcellularLocation>
</comment>
<dbReference type="Proteomes" id="UP000218811">
    <property type="component" value="Unassembled WGS sequence"/>
</dbReference>
<evidence type="ECO:0000256" key="8">
    <source>
        <dbReference type="SAM" id="MobiDB-lite"/>
    </source>
</evidence>
<evidence type="ECO:0000256" key="7">
    <source>
        <dbReference type="RuleBase" id="RU363059"/>
    </source>
</evidence>
<evidence type="ECO:0000256" key="6">
    <source>
        <dbReference type="ARBA" id="ARBA00023136"/>
    </source>
</evidence>
<evidence type="ECO:0000256" key="4">
    <source>
        <dbReference type="ARBA" id="ARBA00022824"/>
    </source>
</evidence>
<dbReference type="OrthoDB" id="1716531at2759"/>
<dbReference type="SUPFAM" id="SSF144091">
    <property type="entry name" value="Rhomboid-like"/>
    <property type="match status" value="1"/>
</dbReference>
<dbReference type="OMA" id="LWRCVTS"/>
<feature type="transmembrane region" description="Helical" evidence="7">
    <location>
        <begin position="12"/>
        <end position="32"/>
    </location>
</feature>
<evidence type="ECO:0000313" key="9">
    <source>
        <dbReference type="EMBL" id="PCH44803.1"/>
    </source>
</evidence>
<evidence type="ECO:0000256" key="3">
    <source>
        <dbReference type="ARBA" id="ARBA00022692"/>
    </source>
</evidence>
<keyword evidence="6 7" id="KW-0472">Membrane</keyword>
<sequence length="248" mass="27010">MSLWTEISKIPPVTRFLCGSSLAVTVPVLLEIVSPYKILFVKELVTGRWEVWRVFTSFFLGSGGINYIFEFIMLYRNADQLESQYYTGRSADLAWQLLLACSAILTLNIPLHSFVHTRPLLLALTYLTSRLAPPGTQTSLFGLLSFPIVYLPFALIGLDLLMGGRAAAAQSISGAVVGHLWWWGVWESGVLRGFGAAPGWLRALVGGGPRPGAGGAPGGVHVVPPRRLREEAQTGGYRWGTGHRLGSD</sequence>
<proteinExistence type="inferred from homology"/>
<gene>
    <name evidence="9" type="ORF">WOLCODRAFT_78313</name>
</gene>
<dbReference type="GO" id="GO:0006950">
    <property type="term" value="P:response to stress"/>
    <property type="evidence" value="ECO:0007669"/>
    <property type="project" value="UniProtKB-ARBA"/>
</dbReference>
<evidence type="ECO:0000256" key="2">
    <source>
        <dbReference type="ARBA" id="ARBA00008917"/>
    </source>
</evidence>
<comment type="function">
    <text evidence="7">May be involved in the degradation of misfolded endoplasmic reticulum (ER) luminal proteins.</text>
</comment>
<organism evidence="9 10">
    <name type="scientific">Wolfiporia cocos (strain MD-104)</name>
    <name type="common">Brown rot fungus</name>
    <dbReference type="NCBI Taxonomy" id="742152"/>
    <lineage>
        <taxon>Eukaryota</taxon>
        <taxon>Fungi</taxon>
        <taxon>Dikarya</taxon>
        <taxon>Basidiomycota</taxon>
        <taxon>Agaricomycotina</taxon>
        <taxon>Agaricomycetes</taxon>
        <taxon>Polyporales</taxon>
        <taxon>Phaeolaceae</taxon>
        <taxon>Wolfiporia</taxon>
    </lineage>
</organism>
<dbReference type="Pfam" id="PF04511">
    <property type="entry name" value="DER1"/>
    <property type="match status" value="1"/>
</dbReference>
<evidence type="ECO:0000256" key="5">
    <source>
        <dbReference type="ARBA" id="ARBA00022989"/>
    </source>
</evidence>
<feature type="region of interest" description="Disordered" evidence="8">
    <location>
        <begin position="214"/>
        <end position="248"/>
    </location>
</feature>
<feature type="transmembrane region" description="Helical" evidence="7">
    <location>
        <begin position="140"/>
        <end position="161"/>
    </location>
</feature>
<keyword evidence="10" id="KW-1185">Reference proteome</keyword>
<dbReference type="InterPro" id="IPR007599">
    <property type="entry name" value="DER1"/>
</dbReference>
<dbReference type="InterPro" id="IPR035952">
    <property type="entry name" value="Rhomboid-like_sf"/>
</dbReference>
<dbReference type="EMBL" id="KB468168">
    <property type="protein sequence ID" value="PCH44803.1"/>
    <property type="molecule type" value="Genomic_DNA"/>
</dbReference>
<keyword evidence="5 7" id="KW-1133">Transmembrane helix</keyword>
<protein>
    <recommendedName>
        <fullName evidence="7">Derlin</fullName>
    </recommendedName>
</protein>
<name>A0A2H3JXU5_WOLCO</name>
<dbReference type="AlphaFoldDB" id="A0A2H3JXU5"/>
<keyword evidence="4 7" id="KW-0256">Endoplasmic reticulum</keyword>
<feature type="transmembrane region" description="Helical" evidence="7">
    <location>
        <begin position="93"/>
        <end position="115"/>
    </location>
</feature>
<dbReference type="GO" id="GO:0005789">
    <property type="term" value="C:endoplasmic reticulum membrane"/>
    <property type="evidence" value="ECO:0007669"/>
    <property type="project" value="UniProtKB-SubCell"/>
</dbReference>
<comment type="similarity">
    <text evidence="2 7">Belongs to the derlin family.</text>
</comment>
<evidence type="ECO:0000256" key="1">
    <source>
        <dbReference type="ARBA" id="ARBA00004477"/>
    </source>
</evidence>